<dbReference type="PANTHER" id="PTHR30537:SF31">
    <property type="entry name" value="TRANSCRIPTIONAL REGULATOR, LYSR FAMILY"/>
    <property type="match status" value="1"/>
</dbReference>
<dbReference type="Pfam" id="PF00126">
    <property type="entry name" value="HTH_1"/>
    <property type="match status" value="1"/>
</dbReference>
<dbReference type="InterPro" id="IPR058163">
    <property type="entry name" value="LysR-type_TF_proteobact-type"/>
</dbReference>
<evidence type="ECO:0000256" key="4">
    <source>
        <dbReference type="ARBA" id="ARBA00023163"/>
    </source>
</evidence>
<dbReference type="InterPro" id="IPR036390">
    <property type="entry name" value="WH_DNA-bd_sf"/>
</dbReference>
<dbReference type="SUPFAM" id="SSF53850">
    <property type="entry name" value="Periplasmic binding protein-like II"/>
    <property type="match status" value="1"/>
</dbReference>
<name>A0A9X1NYU8_9HYPH</name>
<dbReference type="GO" id="GO:0043565">
    <property type="term" value="F:sequence-specific DNA binding"/>
    <property type="evidence" value="ECO:0007669"/>
    <property type="project" value="TreeGrafter"/>
</dbReference>
<dbReference type="SUPFAM" id="SSF46785">
    <property type="entry name" value="Winged helix' DNA-binding domain"/>
    <property type="match status" value="1"/>
</dbReference>
<dbReference type="PANTHER" id="PTHR30537">
    <property type="entry name" value="HTH-TYPE TRANSCRIPTIONAL REGULATOR"/>
    <property type="match status" value="1"/>
</dbReference>
<dbReference type="FunFam" id="1.10.10.10:FF:000001">
    <property type="entry name" value="LysR family transcriptional regulator"/>
    <property type="match status" value="1"/>
</dbReference>
<comment type="similarity">
    <text evidence="1">Belongs to the LysR transcriptional regulatory family.</text>
</comment>
<evidence type="ECO:0000313" key="7">
    <source>
        <dbReference type="Proteomes" id="UP001139035"/>
    </source>
</evidence>
<dbReference type="AlphaFoldDB" id="A0A9X1NYU8"/>
<keyword evidence="2" id="KW-0805">Transcription regulation</keyword>
<protein>
    <submittedName>
        <fullName evidence="6">LysR substrate-binding domain-containing protein</fullName>
    </submittedName>
</protein>
<organism evidence="6 7">
    <name type="scientific">Jiella avicenniae</name>
    <dbReference type="NCBI Taxonomy" id="2907202"/>
    <lineage>
        <taxon>Bacteria</taxon>
        <taxon>Pseudomonadati</taxon>
        <taxon>Pseudomonadota</taxon>
        <taxon>Alphaproteobacteria</taxon>
        <taxon>Hyphomicrobiales</taxon>
        <taxon>Aurantimonadaceae</taxon>
        <taxon>Jiella</taxon>
    </lineage>
</organism>
<proteinExistence type="inferred from homology"/>
<dbReference type="Proteomes" id="UP001139035">
    <property type="component" value="Unassembled WGS sequence"/>
</dbReference>
<dbReference type="Gene3D" id="3.40.190.290">
    <property type="match status" value="1"/>
</dbReference>
<dbReference type="GO" id="GO:0006351">
    <property type="term" value="P:DNA-templated transcription"/>
    <property type="evidence" value="ECO:0007669"/>
    <property type="project" value="TreeGrafter"/>
</dbReference>
<dbReference type="Gene3D" id="1.10.10.10">
    <property type="entry name" value="Winged helix-like DNA-binding domain superfamily/Winged helix DNA-binding domain"/>
    <property type="match status" value="1"/>
</dbReference>
<evidence type="ECO:0000259" key="5">
    <source>
        <dbReference type="PROSITE" id="PS50931"/>
    </source>
</evidence>
<comment type="caution">
    <text evidence="6">The sequence shown here is derived from an EMBL/GenBank/DDBJ whole genome shotgun (WGS) entry which is preliminary data.</text>
</comment>
<dbReference type="InterPro" id="IPR005119">
    <property type="entry name" value="LysR_subst-bd"/>
</dbReference>
<accession>A0A9X1NYU8</accession>
<dbReference type="InterPro" id="IPR036388">
    <property type="entry name" value="WH-like_DNA-bd_sf"/>
</dbReference>
<reference evidence="6" key="1">
    <citation type="submission" date="2022-01" db="EMBL/GenBank/DDBJ databases">
        <title>Jiella avicenniae sp. nov., a novel endophytic bacterium isolated from bark of Avicennia marina.</title>
        <authorList>
            <person name="Tuo L."/>
        </authorList>
    </citation>
    <scope>NUCLEOTIDE SEQUENCE</scope>
    <source>
        <strain evidence="6">CBK1P-4</strain>
    </source>
</reference>
<evidence type="ECO:0000256" key="2">
    <source>
        <dbReference type="ARBA" id="ARBA00023015"/>
    </source>
</evidence>
<feature type="domain" description="HTH lysR-type" evidence="5">
    <location>
        <begin position="51"/>
        <end position="108"/>
    </location>
</feature>
<dbReference type="Pfam" id="PF03466">
    <property type="entry name" value="LysR_substrate"/>
    <property type="match status" value="1"/>
</dbReference>
<keyword evidence="4" id="KW-0804">Transcription</keyword>
<evidence type="ECO:0000256" key="3">
    <source>
        <dbReference type="ARBA" id="ARBA00023125"/>
    </source>
</evidence>
<dbReference type="EMBL" id="JAJUWU010000001">
    <property type="protein sequence ID" value="MCE7026659.1"/>
    <property type="molecule type" value="Genomic_DNA"/>
</dbReference>
<gene>
    <name evidence="6" type="ORF">LZD57_01530</name>
</gene>
<dbReference type="InterPro" id="IPR000847">
    <property type="entry name" value="LysR_HTH_N"/>
</dbReference>
<dbReference type="PROSITE" id="PS50931">
    <property type="entry name" value="HTH_LYSR"/>
    <property type="match status" value="1"/>
</dbReference>
<dbReference type="GO" id="GO:0003700">
    <property type="term" value="F:DNA-binding transcription factor activity"/>
    <property type="evidence" value="ECO:0007669"/>
    <property type="project" value="InterPro"/>
</dbReference>
<keyword evidence="7" id="KW-1185">Reference proteome</keyword>
<keyword evidence="3" id="KW-0238">DNA-binding</keyword>
<evidence type="ECO:0000313" key="6">
    <source>
        <dbReference type="EMBL" id="MCE7026659.1"/>
    </source>
</evidence>
<evidence type="ECO:0000256" key="1">
    <source>
        <dbReference type="ARBA" id="ARBA00009437"/>
    </source>
</evidence>
<sequence length="365" mass="39441">MGLHGSVPVLVDSWPPDRLSQPVLLVLYPCNTNCCRGLNGTSCPIVGTHMRDLNDFRYFEAVVRNGGFNAGSRDLGVSKSTLSRRILALEHDLGVRLIERTTHSFAVTPVGHEFYEKCRVAVTELETAEMLATAMSAEPRGLVSVACLPGACAATLGAGLPEFLDQYPKVRVRMVIGQRRFDLAEEHIDVAIRGGRLDQPGDGDLVIKRIADVASRLVASPQYLAQAGSPAVPEELSQFATIARDAGEAGETEIWRLVHRSGEARTIRIEPRIVSHSLAVHAQAVKKGGGIALLPEPFTAGMIRSGELVRVLPDWAGEGETLHIAFTSRRAMLPAVRVFIDFAHAQLRGLLRGACDSLADFVDAA</sequence>